<dbReference type="AlphaFoldDB" id="A0A8T2DJJ5"/>
<dbReference type="GO" id="GO:0005778">
    <property type="term" value="C:peroxisomal membrane"/>
    <property type="evidence" value="ECO:0007669"/>
    <property type="project" value="UniProtKB-SubCell"/>
</dbReference>
<sequence>MERWIKEPPSDYLGFLPVWIRLRNIPVNHYTHATIVTIASRIGKNLEFPFEEEQAQSWDFVRVRVRLDVLKPLRNFKEVQTHNGSLVKIGIDYERIRKRCFHCQRLTHDKSNCPHNLTLENSTLLPETAAPPPSSAKSNTLETPSQQSLSPPLSSPKLLADAIKVSTTIISFPPPGNLLSDVTSGISTSVIPFVFSSSRCDASSSGFNTTGLAYCKKPRSWVRKAKEKKVSLKGIKIDSSVGSIEDGLKRKCVEKGKCVGGKEVLLQSVAMALPVYAMSCFKLPKTTIKKLTSAMMEYWWRNSQSQHKIHWISHDRMTLPKSVGGFGFRDLELFNQALLAKQAWRLLYEPHCLFSRFFRSRYYSKTSFLKSKLGSRPSYGWRSILFGKNLLIKGLKRVIGDGKDTLVWIDKWIFDDTARRPIGIHSIMNICLRVSDLISASSGLWKVLLGWSEMLWKMFYFIVDDLILRLSSYVAQGPPCWLKHFLAQEIFTAASLSHMTWVAPSVLPHQYMVLGRDDPELFVPQAAYASVVAGNRLSLIAWPLNSHAQHLRRVLRVLPRRWGMASRVHGRIIDDKCIQLYRDGKIFLVLTFSPILIFGFKSGEYQFSMTVRFIASTLEPVMGLDFDEETSTQIAFIRVKVRISVLDRLRFFRRVHFESREAAIIGFEYERLQRICSNCCRINHDVDHCPYLAPQGNDNNDAAPAADNEVDVLVVPVWEEGEGSNNLTPPLPANHSSSSDLSSHCPISQPPTPASLVFDLNEPVVELHQSCIPTLSLKSLWTIPPLPMLLMLKLDMSLFVLGLSLADEKSFSCDRPYHQLSFLSSEEEEEEEDMGVDLDLESISEATSGAIGSLLSTTILYPLDTCKSKFQAEIRARGQQKYRYLSDVFWEAISSGNVLSLYQGLGTKNLQSFISSFIYFYSYSYFKRLHSQRIGSKSIGTKANLLIAAAAGACTSVLTQPLDTASSRMQTSEFGKSKGLWKTLTDGSWGNAFDGLGISLLLTSNPAIQYTVFDQLKQNLLEKGKAKSNKDSSPVVLSAFMAFVLGAVSKSAATVITYPAIRCKVMIQAADDSKENEAKKPRKRIRKTIPGVVYAIWKKEGILGFFKGLQAQILKTVLSSALLLMIKEKITATTWILILAIRTLFVTKARLKSP</sequence>
<evidence type="ECO:0000256" key="12">
    <source>
        <dbReference type="SAM" id="MobiDB-lite"/>
    </source>
</evidence>
<feature type="repeat" description="Solcar" evidence="11">
    <location>
        <begin position="840"/>
        <end position="929"/>
    </location>
</feature>
<dbReference type="OrthoDB" id="446044at2759"/>
<dbReference type="Pfam" id="PF14392">
    <property type="entry name" value="zf-CCHC_4"/>
    <property type="match status" value="2"/>
</dbReference>
<dbReference type="InterPro" id="IPR045900">
    <property type="entry name" value="Peroxisomal_Ade_carrier"/>
</dbReference>
<keyword evidence="9" id="KW-0576">Peroxisome</keyword>
<keyword evidence="4" id="KW-0050">Antiport</keyword>
<evidence type="ECO:0000256" key="2">
    <source>
        <dbReference type="ARBA" id="ARBA00006375"/>
    </source>
</evidence>
<gene>
    <name evidence="14" type="ORF">ISN44_As05g025760</name>
</gene>
<dbReference type="FunFam" id="1.50.40.10:FF:000044">
    <property type="entry name" value="Peroxisomal adenine nucleotide carrier 1"/>
    <property type="match status" value="1"/>
</dbReference>
<dbReference type="PANTHER" id="PTHR46650">
    <property type="entry name" value="PEROXISOMAL ADENINE NUCLEOTIDE TRANSPORTER 1"/>
    <property type="match status" value="1"/>
</dbReference>
<feature type="repeat" description="Solcar" evidence="11">
    <location>
        <begin position="1037"/>
        <end position="1133"/>
    </location>
</feature>
<evidence type="ECO:0000256" key="6">
    <source>
        <dbReference type="ARBA" id="ARBA00022737"/>
    </source>
</evidence>
<keyword evidence="8 11" id="KW-0472">Membrane</keyword>
<dbReference type="GO" id="GO:0006635">
    <property type="term" value="P:fatty acid beta-oxidation"/>
    <property type="evidence" value="ECO:0007669"/>
    <property type="project" value="InterPro"/>
</dbReference>
<comment type="caution">
    <text evidence="14">The sequence shown here is derived from an EMBL/GenBank/DDBJ whole genome shotgun (WGS) entry which is preliminary data.</text>
</comment>
<evidence type="ECO:0000256" key="9">
    <source>
        <dbReference type="ARBA" id="ARBA00023140"/>
    </source>
</evidence>
<dbReference type="GO" id="GO:0005347">
    <property type="term" value="F:ATP transmembrane transporter activity"/>
    <property type="evidence" value="ECO:0007669"/>
    <property type="project" value="InterPro"/>
</dbReference>
<feature type="domain" description="Zinc knuckle CX2CX4HX4C" evidence="13">
    <location>
        <begin position="67"/>
        <end position="114"/>
    </location>
</feature>
<dbReference type="InterPro" id="IPR025836">
    <property type="entry name" value="Zn_knuckle_CX2CX4HX4C"/>
</dbReference>
<dbReference type="GO" id="GO:0015217">
    <property type="term" value="F:ADP transmembrane transporter activity"/>
    <property type="evidence" value="ECO:0007669"/>
    <property type="project" value="InterPro"/>
</dbReference>
<accession>A0A8T2DJJ5</accession>
<dbReference type="Proteomes" id="UP000694251">
    <property type="component" value="Chromosome 5"/>
</dbReference>
<keyword evidence="6" id="KW-0677">Repeat</keyword>
<reference evidence="14 15" key="1">
    <citation type="submission" date="2020-12" db="EMBL/GenBank/DDBJ databases">
        <title>Concerted genomic and epigenomic changes stabilize Arabidopsis allopolyploids.</title>
        <authorList>
            <person name="Chen Z."/>
        </authorList>
    </citation>
    <scope>NUCLEOTIDE SEQUENCE [LARGE SCALE GENOMIC DNA]</scope>
    <source>
        <strain evidence="14">As9502</strain>
        <tissue evidence="14">Leaf</tissue>
    </source>
</reference>
<evidence type="ECO:0000313" key="15">
    <source>
        <dbReference type="Proteomes" id="UP000694251"/>
    </source>
</evidence>
<evidence type="ECO:0000256" key="5">
    <source>
        <dbReference type="ARBA" id="ARBA00022692"/>
    </source>
</evidence>
<dbReference type="GO" id="GO:0080024">
    <property type="term" value="P:indolebutyric acid metabolic process"/>
    <property type="evidence" value="ECO:0007669"/>
    <property type="project" value="UniProtKB-ARBA"/>
</dbReference>
<feature type="region of interest" description="Disordered" evidence="12">
    <location>
        <begin position="124"/>
        <end position="154"/>
    </location>
</feature>
<evidence type="ECO:0000256" key="4">
    <source>
        <dbReference type="ARBA" id="ARBA00022449"/>
    </source>
</evidence>
<keyword evidence="5 11" id="KW-0812">Transmembrane</keyword>
<feature type="repeat" description="Solcar" evidence="11">
    <location>
        <begin position="939"/>
        <end position="1019"/>
    </location>
</feature>
<dbReference type="Pfam" id="PF00153">
    <property type="entry name" value="Mito_carr"/>
    <property type="match status" value="3"/>
</dbReference>
<evidence type="ECO:0000256" key="8">
    <source>
        <dbReference type="ARBA" id="ARBA00023136"/>
    </source>
</evidence>
<dbReference type="EMBL" id="JAEFBJ010000005">
    <property type="protein sequence ID" value="KAG7610580.1"/>
    <property type="molecule type" value="Genomic_DNA"/>
</dbReference>
<proteinExistence type="inferred from homology"/>
<feature type="compositionally biased region" description="Low complexity" evidence="12">
    <location>
        <begin position="144"/>
        <end position="154"/>
    </location>
</feature>
<dbReference type="PANTHER" id="PTHR46650:SF3">
    <property type="entry name" value="PEROXISOMAL ADENINE NUCLEOTIDE CARRIER 2"/>
    <property type="match status" value="1"/>
</dbReference>
<dbReference type="InterPro" id="IPR018108">
    <property type="entry name" value="MCP_transmembrane"/>
</dbReference>
<evidence type="ECO:0000256" key="7">
    <source>
        <dbReference type="ARBA" id="ARBA00022989"/>
    </source>
</evidence>
<feature type="region of interest" description="Disordered" evidence="12">
    <location>
        <begin position="724"/>
        <end position="748"/>
    </location>
</feature>
<evidence type="ECO:0000313" key="14">
    <source>
        <dbReference type="EMBL" id="KAG7610580.1"/>
    </source>
</evidence>
<evidence type="ECO:0000256" key="1">
    <source>
        <dbReference type="ARBA" id="ARBA00004585"/>
    </source>
</evidence>
<keyword evidence="7" id="KW-1133">Transmembrane helix</keyword>
<organism evidence="14 15">
    <name type="scientific">Arabidopsis suecica</name>
    <name type="common">Swedish thale-cress</name>
    <name type="synonym">Cardaminopsis suecica</name>
    <dbReference type="NCBI Taxonomy" id="45249"/>
    <lineage>
        <taxon>Eukaryota</taxon>
        <taxon>Viridiplantae</taxon>
        <taxon>Streptophyta</taxon>
        <taxon>Embryophyta</taxon>
        <taxon>Tracheophyta</taxon>
        <taxon>Spermatophyta</taxon>
        <taxon>Magnoliopsida</taxon>
        <taxon>eudicotyledons</taxon>
        <taxon>Gunneridae</taxon>
        <taxon>Pentapetalae</taxon>
        <taxon>rosids</taxon>
        <taxon>malvids</taxon>
        <taxon>Brassicales</taxon>
        <taxon>Brassicaceae</taxon>
        <taxon>Camelineae</taxon>
        <taxon>Arabidopsis</taxon>
    </lineage>
</organism>
<evidence type="ECO:0000259" key="13">
    <source>
        <dbReference type="Pfam" id="PF14392"/>
    </source>
</evidence>
<evidence type="ECO:0000256" key="10">
    <source>
        <dbReference type="ARBA" id="ARBA00059928"/>
    </source>
</evidence>
<dbReference type="PROSITE" id="PS50920">
    <property type="entry name" value="SOLCAR"/>
    <property type="match status" value="3"/>
</dbReference>
<protein>
    <submittedName>
        <fullName evidence="14">Mitochondrial substrate/solute carrier</fullName>
    </submittedName>
</protein>
<dbReference type="GO" id="GO:0015297">
    <property type="term" value="F:antiporter activity"/>
    <property type="evidence" value="ECO:0007669"/>
    <property type="project" value="UniProtKB-KW"/>
</dbReference>
<evidence type="ECO:0000256" key="11">
    <source>
        <dbReference type="PROSITE-ProRule" id="PRU00282"/>
    </source>
</evidence>
<feature type="domain" description="Zinc knuckle CX2CX4HX4C" evidence="13">
    <location>
        <begin position="645"/>
        <end position="691"/>
    </location>
</feature>
<evidence type="ECO:0000256" key="3">
    <source>
        <dbReference type="ARBA" id="ARBA00022448"/>
    </source>
</evidence>
<dbReference type="GO" id="GO:0007031">
    <property type="term" value="P:peroxisome organization"/>
    <property type="evidence" value="ECO:0007669"/>
    <property type="project" value="TreeGrafter"/>
</dbReference>
<comment type="subcellular location">
    <subcellularLocation>
        <location evidence="1">Peroxisome membrane</location>
        <topology evidence="1">Multi-pass membrane protein</topology>
    </subcellularLocation>
</comment>
<keyword evidence="3" id="KW-0813">Transport</keyword>
<name>A0A8T2DJJ5_ARASU</name>
<comment type="function">
    <text evidence="10">Peroxisomal adenine nucleotide transporter catalyzing the counterexchange of ATP with AMP. ATP is needed by reactions that generate acyl-CoA for peroxisomal fatty acid beta-oxidation during postgerminative growth. Required for the beta-oxidation reactions involved in auxin biosynthesis and for the conversion of seed-reserved triacylglycerols into sucrose that is necessary for growth before the onset of photosynthesis.</text>
</comment>
<keyword evidence="15" id="KW-1185">Reference proteome</keyword>
<comment type="similarity">
    <text evidence="2">Belongs to the mitochondrial carrier (TC 2.A.29) family.</text>
</comment>